<dbReference type="InterPro" id="IPR050549">
    <property type="entry name" value="MFS_Trehalose_Transporter"/>
</dbReference>
<feature type="transmembrane region" description="Helical" evidence="6">
    <location>
        <begin position="460"/>
        <end position="480"/>
    </location>
</feature>
<dbReference type="InterPro" id="IPR005829">
    <property type="entry name" value="Sugar_transporter_CS"/>
</dbReference>
<evidence type="ECO:0000256" key="6">
    <source>
        <dbReference type="SAM" id="Phobius"/>
    </source>
</evidence>
<evidence type="ECO:0000259" key="7">
    <source>
        <dbReference type="PROSITE" id="PS50850"/>
    </source>
</evidence>
<gene>
    <name evidence="8" type="ORF">CLODIP_2_CD02353</name>
</gene>
<protein>
    <recommendedName>
        <fullName evidence="7">Major facilitator superfamily (MFS) profile domain-containing protein</fullName>
    </recommendedName>
</protein>
<dbReference type="OrthoDB" id="6612291at2759"/>
<feature type="transmembrane region" description="Helical" evidence="6">
    <location>
        <begin position="387"/>
        <end position="409"/>
    </location>
</feature>
<dbReference type="EMBL" id="CADEPI010000091">
    <property type="protein sequence ID" value="CAB3373891.1"/>
    <property type="molecule type" value="Genomic_DNA"/>
</dbReference>
<proteinExistence type="predicted"/>
<feature type="transmembrane region" description="Helical" evidence="6">
    <location>
        <begin position="225"/>
        <end position="247"/>
    </location>
</feature>
<comment type="caution">
    <text evidence="8">The sequence shown here is derived from an EMBL/GenBank/DDBJ whole genome shotgun (WGS) entry which is preliminary data.</text>
</comment>
<feature type="transmembrane region" description="Helical" evidence="6">
    <location>
        <begin position="358"/>
        <end position="380"/>
    </location>
</feature>
<organism evidence="8 9">
    <name type="scientific">Cloeon dipterum</name>
    <dbReference type="NCBI Taxonomy" id="197152"/>
    <lineage>
        <taxon>Eukaryota</taxon>
        <taxon>Metazoa</taxon>
        <taxon>Ecdysozoa</taxon>
        <taxon>Arthropoda</taxon>
        <taxon>Hexapoda</taxon>
        <taxon>Insecta</taxon>
        <taxon>Pterygota</taxon>
        <taxon>Palaeoptera</taxon>
        <taxon>Ephemeroptera</taxon>
        <taxon>Pisciforma</taxon>
        <taxon>Baetidae</taxon>
        <taxon>Cloeon</taxon>
    </lineage>
</organism>
<feature type="transmembrane region" description="Helical" evidence="6">
    <location>
        <begin position="142"/>
        <end position="162"/>
    </location>
</feature>
<keyword evidence="4 6" id="KW-0472">Membrane</keyword>
<dbReference type="Proteomes" id="UP000494165">
    <property type="component" value="Unassembled WGS sequence"/>
</dbReference>
<feature type="compositionally biased region" description="Polar residues" evidence="5">
    <location>
        <begin position="21"/>
        <end position="39"/>
    </location>
</feature>
<name>A0A8S1CX80_9INSE</name>
<dbReference type="PROSITE" id="PS00217">
    <property type="entry name" value="SUGAR_TRANSPORT_2"/>
    <property type="match status" value="1"/>
</dbReference>
<feature type="domain" description="Major facilitator superfamily (MFS) profile" evidence="7">
    <location>
        <begin position="74"/>
        <end position="515"/>
    </location>
</feature>
<dbReference type="InterPro" id="IPR005828">
    <property type="entry name" value="MFS_sugar_transport-like"/>
</dbReference>
<feature type="transmembrane region" description="Helical" evidence="6">
    <location>
        <begin position="72"/>
        <end position="95"/>
    </location>
</feature>
<comment type="subcellular location">
    <subcellularLocation>
        <location evidence="1">Membrane</location>
        <topology evidence="1">Multi-pass membrane protein</topology>
    </subcellularLocation>
</comment>
<dbReference type="PANTHER" id="PTHR48021:SF7">
    <property type="entry name" value="RH09188P"/>
    <property type="match status" value="1"/>
</dbReference>
<dbReference type="FunFam" id="1.20.1250.20:FF:000249">
    <property type="entry name" value="facilitated trehalose transporter Tret1"/>
    <property type="match status" value="1"/>
</dbReference>
<dbReference type="Pfam" id="PF00083">
    <property type="entry name" value="Sugar_tr"/>
    <property type="match status" value="1"/>
</dbReference>
<feature type="transmembrane region" description="Helical" evidence="6">
    <location>
        <begin position="200"/>
        <end position="219"/>
    </location>
</feature>
<dbReference type="PANTHER" id="PTHR48021">
    <property type="match status" value="1"/>
</dbReference>
<feature type="compositionally biased region" description="Basic and acidic residues" evidence="5">
    <location>
        <begin position="7"/>
        <end position="17"/>
    </location>
</feature>
<dbReference type="GO" id="GO:0022857">
    <property type="term" value="F:transmembrane transporter activity"/>
    <property type="evidence" value="ECO:0007669"/>
    <property type="project" value="InterPro"/>
</dbReference>
<evidence type="ECO:0000256" key="1">
    <source>
        <dbReference type="ARBA" id="ARBA00004141"/>
    </source>
</evidence>
<dbReference type="SUPFAM" id="SSF103473">
    <property type="entry name" value="MFS general substrate transporter"/>
    <property type="match status" value="1"/>
</dbReference>
<feature type="transmembrane region" description="Helical" evidence="6">
    <location>
        <begin position="168"/>
        <end position="188"/>
    </location>
</feature>
<dbReference type="InterPro" id="IPR020846">
    <property type="entry name" value="MFS_dom"/>
</dbReference>
<feature type="region of interest" description="Disordered" evidence="5">
    <location>
        <begin position="1"/>
        <end position="39"/>
    </location>
</feature>
<dbReference type="GO" id="GO:0016020">
    <property type="term" value="C:membrane"/>
    <property type="evidence" value="ECO:0007669"/>
    <property type="project" value="UniProtKB-SubCell"/>
</dbReference>
<feature type="transmembrane region" description="Helical" evidence="6">
    <location>
        <begin position="115"/>
        <end position="135"/>
    </location>
</feature>
<evidence type="ECO:0000256" key="5">
    <source>
        <dbReference type="SAM" id="MobiDB-lite"/>
    </source>
</evidence>
<evidence type="ECO:0000313" key="9">
    <source>
        <dbReference type="Proteomes" id="UP000494165"/>
    </source>
</evidence>
<evidence type="ECO:0000256" key="3">
    <source>
        <dbReference type="ARBA" id="ARBA00022989"/>
    </source>
</evidence>
<evidence type="ECO:0000256" key="2">
    <source>
        <dbReference type="ARBA" id="ARBA00022692"/>
    </source>
</evidence>
<feature type="transmembrane region" description="Helical" evidence="6">
    <location>
        <begin position="492"/>
        <end position="511"/>
    </location>
</feature>
<evidence type="ECO:0000256" key="4">
    <source>
        <dbReference type="ARBA" id="ARBA00023136"/>
    </source>
</evidence>
<keyword evidence="3 6" id="KW-1133">Transmembrane helix</keyword>
<feature type="transmembrane region" description="Helical" evidence="6">
    <location>
        <begin position="424"/>
        <end position="448"/>
    </location>
</feature>
<evidence type="ECO:0000313" key="8">
    <source>
        <dbReference type="EMBL" id="CAB3373891.1"/>
    </source>
</evidence>
<dbReference type="InterPro" id="IPR003663">
    <property type="entry name" value="Sugar/inositol_transpt"/>
</dbReference>
<dbReference type="PRINTS" id="PR00171">
    <property type="entry name" value="SUGRTRNSPORT"/>
</dbReference>
<reference evidence="8 9" key="1">
    <citation type="submission" date="2020-04" db="EMBL/GenBank/DDBJ databases">
        <authorList>
            <person name="Alioto T."/>
            <person name="Alioto T."/>
            <person name="Gomez Garrido J."/>
        </authorList>
    </citation>
    <scope>NUCLEOTIDE SEQUENCE [LARGE SCALE GENOMIC DNA]</scope>
</reference>
<keyword evidence="9" id="KW-1185">Reference proteome</keyword>
<dbReference type="InterPro" id="IPR036259">
    <property type="entry name" value="MFS_trans_sf"/>
</dbReference>
<dbReference type="AlphaFoldDB" id="A0A8S1CX80"/>
<accession>A0A8S1CX80</accession>
<sequence length="547" mass="58636">MLGPPPPRDEQETRSLVEKPLNNSKIVSETPKSPLGFQSLTLVPSKTDLCKAPLPNEEPPRRPRRGSALRQVLIALIANLGPVNTGMVFGFSAVAIPQLMSANSTIKIDSDQASWIASLSSLSTPLGCILGGYLMDLLGRRTTLLLLEVPLVAGWLLIATAGGVPQIYAGRLLVGLGSGLVGAPARVYTGEVSQPHLRGTLAALASVAVSLGVLIEYGGGAATEWPVLAGLSAALPLAAFLLTALLLPETPAWLLTQGKKDKARTALHRLRADTCDVERELADLEAFRANIANLKSSAGPTAPPPKQHSIIKSLFEPAALKPFSILVIYFLIYQFSGVNSITFYAVEVFRESAEGIDDYLATVALGVVRLLFTILACGLLRRCGRRPLTFISSIGCGVTMLGLGTYMYLAKEAKEAGLAPPPSWIPVLCIFGFTAVSTIGYLVVPWVMIGEVYPSRVRGLLGGLTTCAAHMFVFTVVKTFPFLQLTAGVHGAFWIYGVISTLGTVFFYFFLPETKGKSLEEIEDYFAGRRDTLDTPKKRPIVISQPV</sequence>
<dbReference type="PROSITE" id="PS50850">
    <property type="entry name" value="MFS"/>
    <property type="match status" value="1"/>
</dbReference>
<keyword evidence="2 6" id="KW-0812">Transmembrane</keyword>
<feature type="transmembrane region" description="Helical" evidence="6">
    <location>
        <begin position="323"/>
        <end position="346"/>
    </location>
</feature>
<dbReference type="Gene3D" id="1.20.1250.20">
    <property type="entry name" value="MFS general substrate transporter like domains"/>
    <property type="match status" value="1"/>
</dbReference>